<proteinExistence type="predicted"/>
<dbReference type="Gene3D" id="3.40.630.30">
    <property type="match status" value="1"/>
</dbReference>
<sequence length="133" mass="15910">MERPEKKDFELIIELMERDARLKMKVGISTNKSIHKLFLMTSKNELILEFNSSEKEIIVKQILIYNQRKGIGTYIINFLKKYMKQKGYTKLTLLHAQYYDMKCFAEKLGFDDAYTHDFRYEYVIEEDTLEDAS</sequence>
<dbReference type="Proteomes" id="UP000219922">
    <property type="component" value="Unassembled WGS sequence"/>
</dbReference>
<name>A0A9X6SUM7_BACCE</name>
<accession>A0A9X6SUM7</accession>
<dbReference type="InterPro" id="IPR016181">
    <property type="entry name" value="Acyl_CoA_acyltransferase"/>
</dbReference>
<gene>
    <name evidence="1" type="ORF">CON36_28225</name>
</gene>
<dbReference type="EMBL" id="NVMX01000056">
    <property type="protein sequence ID" value="PDZ95441.1"/>
    <property type="molecule type" value="Genomic_DNA"/>
</dbReference>
<reference evidence="1 2" key="1">
    <citation type="submission" date="2017-09" db="EMBL/GenBank/DDBJ databases">
        <title>Large-scale bioinformatics analysis of Bacillus genomes uncovers conserved roles of natural products in bacterial physiology.</title>
        <authorList>
            <consortium name="Agbiome Team Llc"/>
            <person name="Bleich R.M."/>
            <person name="Grubbs K.J."/>
            <person name="Santa Maria K.C."/>
            <person name="Allen S.E."/>
            <person name="Farag S."/>
            <person name="Shank E.A."/>
            <person name="Bowers A."/>
        </authorList>
    </citation>
    <scope>NUCLEOTIDE SEQUENCE [LARGE SCALE GENOMIC DNA]</scope>
    <source>
        <strain evidence="1 2">AFS092789</strain>
    </source>
</reference>
<evidence type="ECO:0000313" key="2">
    <source>
        <dbReference type="Proteomes" id="UP000219922"/>
    </source>
</evidence>
<dbReference type="AlphaFoldDB" id="A0A9X6SUM7"/>
<comment type="caution">
    <text evidence="1">The sequence shown here is derived from an EMBL/GenBank/DDBJ whole genome shotgun (WGS) entry which is preliminary data.</text>
</comment>
<dbReference type="SUPFAM" id="SSF55729">
    <property type="entry name" value="Acyl-CoA N-acyltransferases (Nat)"/>
    <property type="match status" value="1"/>
</dbReference>
<organism evidence="1 2">
    <name type="scientific">Bacillus cereus</name>
    <dbReference type="NCBI Taxonomy" id="1396"/>
    <lineage>
        <taxon>Bacteria</taxon>
        <taxon>Bacillati</taxon>
        <taxon>Bacillota</taxon>
        <taxon>Bacilli</taxon>
        <taxon>Bacillales</taxon>
        <taxon>Bacillaceae</taxon>
        <taxon>Bacillus</taxon>
        <taxon>Bacillus cereus group</taxon>
    </lineage>
</organism>
<dbReference type="RefSeq" id="WP_098006100.1">
    <property type="nucleotide sequence ID" value="NZ_NVMX01000056.1"/>
</dbReference>
<protein>
    <submittedName>
        <fullName evidence="1">Uncharacterized protein</fullName>
    </submittedName>
</protein>
<dbReference type="CDD" id="cd04301">
    <property type="entry name" value="NAT_SF"/>
    <property type="match status" value="1"/>
</dbReference>
<evidence type="ECO:0000313" key="1">
    <source>
        <dbReference type="EMBL" id="PDZ95441.1"/>
    </source>
</evidence>